<dbReference type="Proteomes" id="UP000551616">
    <property type="component" value="Unassembled WGS sequence"/>
</dbReference>
<dbReference type="GO" id="GO:0005886">
    <property type="term" value="C:plasma membrane"/>
    <property type="evidence" value="ECO:0007669"/>
    <property type="project" value="UniProtKB-SubCell"/>
</dbReference>
<dbReference type="InterPro" id="IPR011701">
    <property type="entry name" value="MFS"/>
</dbReference>
<evidence type="ECO:0000313" key="10">
    <source>
        <dbReference type="Proteomes" id="UP000551616"/>
    </source>
</evidence>
<dbReference type="InterPro" id="IPR020846">
    <property type="entry name" value="MFS_dom"/>
</dbReference>
<gene>
    <name evidence="9" type="primary">emrY</name>
    <name evidence="9" type="ORF">HOV93_32710</name>
</gene>
<keyword evidence="3" id="KW-1003">Cell membrane</keyword>
<evidence type="ECO:0000259" key="8">
    <source>
        <dbReference type="PROSITE" id="PS50850"/>
    </source>
</evidence>
<dbReference type="InterPro" id="IPR036259">
    <property type="entry name" value="MFS_trans_sf"/>
</dbReference>
<dbReference type="PANTHER" id="PTHR23501">
    <property type="entry name" value="MAJOR FACILITATOR SUPERFAMILY"/>
    <property type="match status" value="1"/>
</dbReference>
<feature type="transmembrane region" description="Helical" evidence="7">
    <location>
        <begin position="175"/>
        <end position="195"/>
    </location>
</feature>
<name>A0A7V8V6Y2_9BACT</name>
<dbReference type="RefSeq" id="WP_207397510.1">
    <property type="nucleotide sequence ID" value="NZ_JABRWO010000009.1"/>
</dbReference>
<feature type="transmembrane region" description="Helical" evidence="7">
    <location>
        <begin position="215"/>
        <end position="234"/>
    </location>
</feature>
<feature type="transmembrane region" description="Helical" evidence="7">
    <location>
        <begin position="86"/>
        <end position="108"/>
    </location>
</feature>
<evidence type="ECO:0000256" key="3">
    <source>
        <dbReference type="ARBA" id="ARBA00022475"/>
    </source>
</evidence>
<evidence type="ECO:0000256" key="7">
    <source>
        <dbReference type="SAM" id="Phobius"/>
    </source>
</evidence>
<dbReference type="CDD" id="cd17503">
    <property type="entry name" value="MFS_LmrB_MDR_like"/>
    <property type="match status" value="1"/>
</dbReference>
<feature type="transmembrane region" description="Helical" evidence="7">
    <location>
        <begin position="148"/>
        <end position="169"/>
    </location>
</feature>
<dbReference type="EMBL" id="JABRWO010000009">
    <property type="protein sequence ID" value="MBA2116082.1"/>
    <property type="molecule type" value="Genomic_DNA"/>
</dbReference>
<dbReference type="Pfam" id="PF07690">
    <property type="entry name" value="MFS_1"/>
    <property type="match status" value="1"/>
</dbReference>
<keyword evidence="10" id="KW-1185">Reference proteome</keyword>
<dbReference type="PROSITE" id="PS50850">
    <property type="entry name" value="MFS"/>
    <property type="match status" value="1"/>
</dbReference>
<keyword evidence="4 7" id="KW-0812">Transmembrane</keyword>
<feature type="transmembrane region" description="Helical" evidence="7">
    <location>
        <begin position="499"/>
        <end position="522"/>
    </location>
</feature>
<dbReference type="Gene3D" id="1.20.1720.10">
    <property type="entry name" value="Multidrug resistance protein D"/>
    <property type="match status" value="1"/>
</dbReference>
<feature type="domain" description="Major facilitator superfamily (MFS) profile" evidence="8">
    <location>
        <begin position="21"/>
        <end position="527"/>
    </location>
</feature>
<feature type="transmembrane region" description="Helical" evidence="7">
    <location>
        <begin position="350"/>
        <end position="369"/>
    </location>
</feature>
<dbReference type="SUPFAM" id="SSF103473">
    <property type="entry name" value="MFS general substrate transporter"/>
    <property type="match status" value="1"/>
</dbReference>
<proteinExistence type="predicted"/>
<sequence>MSTMTAHLDSAPRSAFNPWIVAVAVVVPTFMELLDTTIANVALRYIAGGLSAAETDSEWVITSYLAANALILTMSGWLSIRLGRRNYFLISIAVFTIASALCGMATSLPEIILFRALQGLAGGGLQPCSQGVLLDSFPREKQGAAMSVFGMAALTGPVVGPTLGGWLVVNYDWRWIFYINIPIGVLAFVSSYFLVQDPDYLVEQRKKANAQTFRFDVIGLGLLAIAVSCWEILLSKGQEWDWLWDPFGRIQTLVILIVIGVFAFVIREIRTKDPLIDLRVVRERNLAASCVILFCAFGVLYGASIALPQMLQQLFNYDALHAGYILSPGGISSISMLVIMGYLMGRGMDARWPIMLGLLLIAASNYWMAMLNLDVSPWDFIAPRLVLTAGLGLIFSPINVAALLYTPQASRPSAIALISLLRNEGGSVGTSLFQTLVQRREQFHSSRLNDNLDSLNPKVVDFLAVGQDIYHYNGSGASVAHDMALQSLSDLRFQQAASLAYFDVFWLAALLGVALVPLILLMKKSVAQKQNAVTSES</sequence>
<comment type="caution">
    <text evidence="9">The sequence shown here is derived from an EMBL/GenBank/DDBJ whole genome shotgun (WGS) entry which is preliminary data.</text>
</comment>
<keyword evidence="2" id="KW-0813">Transport</keyword>
<dbReference type="AlphaFoldDB" id="A0A7V8V6Y2"/>
<keyword evidence="5 7" id="KW-1133">Transmembrane helix</keyword>
<feature type="transmembrane region" description="Helical" evidence="7">
    <location>
        <begin position="59"/>
        <end position="80"/>
    </location>
</feature>
<comment type="subcellular location">
    <subcellularLocation>
        <location evidence="1">Cell membrane</location>
        <topology evidence="1">Multi-pass membrane protein</topology>
    </subcellularLocation>
</comment>
<dbReference type="GO" id="GO:0022857">
    <property type="term" value="F:transmembrane transporter activity"/>
    <property type="evidence" value="ECO:0007669"/>
    <property type="project" value="InterPro"/>
</dbReference>
<evidence type="ECO:0000256" key="1">
    <source>
        <dbReference type="ARBA" id="ARBA00004651"/>
    </source>
</evidence>
<dbReference type="PANTHER" id="PTHR23501:SF174">
    <property type="entry name" value="MULTIDRUG EXPORT PROTEIN EMRB-RELATED"/>
    <property type="match status" value="1"/>
</dbReference>
<keyword evidence="6 7" id="KW-0472">Membrane</keyword>
<evidence type="ECO:0000256" key="2">
    <source>
        <dbReference type="ARBA" id="ARBA00022448"/>
    </source>
</evidence>
<evidence type="ECO:0000256" key="4">
    <source>
        <dbReference type="ARBA" id="ARBA00022692"/>
    </source>
</evidence>
<dbReference type="InterPro" id="IPR004638">
    <property type="entry name" value="EmrB-like"/>
</dbReference>
<evidence type="ECO:0000313" key="9">
    <source>
        <dbReference type="EMBL" id="MBA2116082.1"/>
    </source>
</evidence>
<dbReference type="NCBIfam" id="TIGR00711">
    <property type="entry name" value="efflux_EmrB"/>
    <property type="match status" value="1"/>
</dbReference>
<organism evidence="9 10">
    <name type="scientific">Bremerella alba</name>
    <dbReference type="NCBI Taxonomy" id="980252"/>
    <lineage>
        <taxon>Bacteria</taxon>
        <taxon>Pseudomonadati</taxon>
        <taxon>Planctomycetota</taxon>
        <taxon>Planctomycetia</taxon>
        <taxon>Pirellulales</taxon>
        <taxon>Pirellulaceae</taxon>
        <taxon>Bremerella</taxon>
    </lineage>
</organism>
<reference evidence="9 10" key="1">
    <citation type="submission" date="2020-05" db="EMBL/GenBank/DDBJ databases">
        <title>Bremerella alba sp. nov., a novel planctomycete isolated from the surface of the macroalga Fucus spiralis.</title>
        <authorList>
            <person name="Godinho O."/>
            <person name="Botelho R."/>
            <person name="Albuquerque L."/>
            <person name="Wiegand S."/>
            <person name="Da Costa M.S."/>
            <person name="Lobo-Da-Cunha A."/>
            <person name="Jogler C."/>
            <person name="Lage O.M."/>
        </authorList>
    </citation>
    <scope>NUCLEOTIDE SEQUENCE [LARGE SCALE GENOMIC DNA]</scope>
    <source>
        <strain evidence="9 10">FF15</strain>
    </source>
</reference>
<feature type="transmembrane region" description="Helical" evidence="7">
    <location>
        <begin position="20"/>
        <end position="47"/>
    </location>
</feature>
<feature type="transmembrane region" description="Helical" evidence="7">
    <location>
        <begin position="319"/>
        <end position="343"/>
    </location>
</feature>
<dbReference type="Gene3D" id="1.20.1250.20">
    <property type="entry name" value="MFS general substrate transporter like domains"/>
    <property type="match status" value="1"/>
</dbReference>
<accession>A0A7V8V6Y2</accession>
<feature type="transmembrane region" description="Helical" evidence="7">
    <location>
        <begin position="286"/>
        <end position="307"/>
    </location>
</feature>
<feature type="transmembrane region" description="Helical" evidence="7">
    <location>
        <begin position="381"/>
        <end position="405"/>
    </location>
</feature>
<evidence type="ECO:0000256" key="5">
    <source>
        <dbReference type="ARBA" id="ARBA00022989"/>
    </source>
</evidence>
<evidence type="ECO:0000256" key="6">
    <source>
        <dbReference type="ARBA" id="ARBA00023136"/>
    </source>
</evidence>
<feature type="transmembrane region" description="Helical" evidence="7">
    <location>
        <begin position="246"/>
        <end position="266"/>
    </location>
</feature>
<protein>
    <submittedName>
        <fullName evidence="9">Putative multidrug resistance protein EmrY</fullName>
    </submittedName>
</protein>